<feature type="transmembrane region" description="Helical" evidence="5">
    <location>
        <begin position="99"/>
        <end position="127"/>
    </location>
</feature>
<evidence type="ECO:0000313" key="8">
    <source>
        <dbReference type="Proteomes" id="UP000306509"/>
    </source>
</evidence>
<dbReference type="EMBL" id="QGQD01000079">
    <property type="protein sequence ID" value="TLC98958.1"/>
    <property type="molecule type" value="Genomic_DNA"/>
</dbReference>
<comment type="caution">
    <text evidence="7">The sequence shown here is derived from an EMBL/GenBank/DDBJ whole genome shotgun (WGS) entry which is preliminary data.</text>
</comment>
<feature type="domain" description="ABC transmembrane type-2" evidence="6">
    <location>
        <begin position="20"/>
        <end position="247"/>
    </location>
</feature>
<feature type="transmembrane region" description="Helical" evidence="5">
    <location>
        <begin position="222"/>
        <end position="241"/>
    </location>
</feature>
<dbReference type="InterPro" id="IPR000412">
    <property type="entry name" value="ABC_2_transport"/>
</dbReference>
<keyword evidence="5" id="KW-1003">Cell membrane</keyword>
<dbReference type="STRING" id="180332.GCA_000797495_02641"/>
<keyword evidence="3 5" id="KW-1133">Transmembrane helix</keyword>
<dbReference type="InterPro" id="IPR047817">
    <property type="entry name" value="ABC2_TM_bact-type"/>
</dbReference>
<evidence type="ECO:0000256" key="2">
    <source>
        <dbReference type="ARBA" id="ARBA00022692"/>
    </source>
</evidence>
<dbReference type="Pfam" id="PF01061">
    <property type="entry name" value="ABC2_membrane"/>
    <property type="match status" value="1"/>
</dbReference>
<dbReference type="InterPro" id="IPR052902">
    <property type="entry name" value="ABC-2_transporter"/>
</dbReference>
<gene>
    <name evidence="7" type="primary">yhhJ</name>
    <name evidence="7" type="ORF">DSM106044_04288</name>
</gene>
<evidence type="ECO:0000256" key="4">
    <source>
        <dbReference type="ARBA" id="ARBA00023136"/>
    </source>
</evidence>
<evidence type="ECO:0000256" key="5">
    <source>
        <dbReference type="RuleBase" id="RU361157"/>
    </source>
</evidence>
<feature type="transmembrane region" description="Helical" evidence="5">
    <location>
        <begin position="21"/>
        <end position="39"/>
    </location>
</feature>
<sequence>MKRFLTLLKIEGKIAVRGIDGIFFGVFMPVGIAILIGFICGDKPAYEGAAYTFLEASFPALITVGICATAFMGIPLGLSDYRDKKILKHFFVTPVSPMLLLMVQVAINFLNSLVSATAILLVMKFVFGYRMRGSKIGFLFAYILVLISMYALGMMLASLCRTLKVANLVCTLIYFPMLFLSGATIPYEILPQALQKAANILPLTQGIKLLKGFSMGTGKTEILVPSIIMITVAVAGIIISIKKFRWE</sequence>
<keyword evidence="8" id="KW-1185">Reference proteome</keyword>
<name>A0A4U8Q3K2_9FIRM</name>
<dbReference type="AlphaFoldDB" id="A0A4U8Q3K2"/>
<organism evidence="7 8">
    <name type="scientific">Robinsoniella peoriensis</name>
    <dbReference type="NCBI Taxonomy" id="180332"/>
    <lineage>
        <taxon>Bacteria</taxon>
        <taxon>Bacillati</taxon>
        <taxon>Bacillota</taxon>
        <taxon>Clostridia</taxon>
        <taxon>Lachnospirales</taxon>
        <taxon>Lachnospiraceae</taxon>
        <taxon>Robinsoniella</taxon>
    </lineage>
</organism>
<dbReference type="PANTHER" id="PTHR43027">
    <property type="entry name" value="DOXORUBICIN RESISTANCE ABC TRANSPORTER PERMEASE PROTEIN DRRC-RELATED"/>
    <property type="match status" value="1"/>
</dbReference>
<dbReference type="PANTHER" id="PTHR43027:SF2">
    <property type="entry name" value="TRANSPORT PERMEASE PROTEIN"/>
    <property type="match status" value="1"/>
</dbReference>
<evidence type="ECO:0000259" key="6">
    <source>
        <dbReference type="PROSITE" id="PS51012"/>
    </source>
</evidence>
<dbReference type="PROSITE" id="PS51012">
    <property type="entry name" value="ABC_TM2"/>
    <property type="match status" value="1"/>
</dbReference>
<dbReference type="RefSeq" id="WP_138003623.1">
    <property type="nucleotide sequence ID" value="NZ_JBHTNY010000004.1"/>
</dbReference>
<dbReference type="GO" id="GO:0043190">
    <property type="term" value="C:ATP-binding cassette (ABC) transporter complex"/>
    <property type="evidence" value="ECO:0007669"/>
    <property type="project" value="InterPro"/>
</dbReference>
<accession>A0A4U8Q3K2</accession>
<evidence type="ECO:0000256" key="3">
    <source>
        <dbReference type="ARBA" id="ARBA00022989"/>
    </source>
</evidence>
<keyword evidence="4 5" id="KW-0472">Membrane</keyword>
<dbReference type="Proteomes" id="UP000306509">
    <property type="component" value="Unassembled WGS sequence"/>
</dbReference>
<comment type="similarity">
    <text evidence="5">Belongs to the ABC-2 integral membrane protein family.</text>
</comment>
<evidence type="ECO:0000313" key="7">
    <source>
        <dbReference type="EMBL" id="TLC98958.1"/>
    </source>
</evidence>
<protein>
    <recommendedName>
        <fullName evidence="5">Transport permease protein</fullName>
    </recommendedName>
</protein>
<feature type="transmembrane region" description="Helical" evidence="5">
    <location>
        <begin position="59"/>
        <end position="78"/>
    </location>
</feature>
<keyword evidence="2 5" id="KW-0812">Transmembrane</keyword>
<proteinExistence type="inferred from homology"/>
<dbReference type="PRINTS" id="PR00164">
    <property type="entry name" value="ABC2TRNSPORT"/>
</dbReference>
<comment type="subcellular location">
    <subcellularLocation>
        <location evidence="5">Cell membrane</location>
        <topology evidence="5">Multi-pass membrane protein</topology>
    </subcellularLocation>
    <subcellularLocation>
        <location evidence="1">Membrane</location>
        <topology evidence="1">Multi-pass membrane protein</topology>
    </subcellularLocation>
</comment>
<dbReference type="GO" id="GO:0140359">
    <property type="term" value="F:ABC-type transporter activity"/>
    <property type="evidence" value="ECO:0007669"/>
    <property type="project" value="InterPro"/>
</dbReference>
<reference evidence="7 8" key="1">
    <citation type="journal article" date="2019" name="Anaerobe">
        <title>Detection of Robinsoniella peoriensis in multiple bone samples of a trauma patient.</title>
        <authorList>
            <person name="Schrottner P."/>
            <person name="Hartwich K."/>
            <person name="Bunk B."/>
            <person name="Schober I."/>
            <person name="Helbig S."/>
            <person name="Rudolph W.W."/>
            <person name="Gunzer F."/>
        </authorList>
    </citation>
    <scope>NUCLEOTIDE SEQUENCE [LARGE SCALE GENOMIC DNA]</scope>
    <source>
        <strain evidence="7 8">DSM 106044</strain>
    </source>
</reference>
<feature type="transmembrane region" description="Helical" evidence="5">
    <location>
        <begin position="165"/>
        <end position="185"/>
    </location>
</feature>
<feature type="transmembrane region" description="Helical" evidence="5">
    <location>
        <begin position="139"/>
        <end position="158"/>
    </location>
</feature>
<evidence type="ECO:0000256" key="1">
    <source>
        <dbReference type="ARBA" id="ARBA00004141"/>
    </source>
</evidence>
<dbReference type="InterPro" id="IPR013525">
    <property type="entry name" value="ABC2_TM"/>
</dbReference>
<dbReference type="PIRSF" id="PIRSF006648">
    <property type="entry name" value="DrrB"/>
    <property type="match status" value="1"/>
</dbReference>
<keyword evidence="5" id="KW-0813">Transport</keyword>